<evidence type="ECO:0000259" key="8">
    <source>
        <dbReference type="Pfam" id="PF14322"/>
    </source>
</evidence>
<evidence type="ECO:0000256" key="1">
    <source>
        <dbReference type="ARBA" id="ARBA00004442"/>
    </source>
</evidence>
<evidence type="ECO:0000256" key="5">
    <source>
        <dbReference type="ARBA" id="ARBA00023237"/>
    </source>
</evidence>
<dbReference type="Pfam" id="PF14322">
    <property type="entry name" value="SusD-like_3"/>
    <property type="match status" value="1"/>
</dbReference>
<evidence type="ECO:0000256" key="2">
    <source>
        <dbReference type="ARBA" id="ARBA00006275"/>
    </source>
</evidence>
<dbReference type="RefSeq" id="WP_090164924.1">
    <property type="nucleotide sequence ID" value="NZ_FOFB01000001.1"/>
</dbReference>
<dbReference type="InParanoid" id="A0A1H8Z5N1"/>
<feature type="domain" description="SusD-like N-terminal" evidence="8">
    <location>
        <begin position="92"/>
        <end position="222"/>
    </location>
</feature>
<feature type="signal peptide" evidence="6">
    <location>
        <begin position="1"/>
        <end position="20"/>
    </location>
</feature>
<evidence type="ECO:0000313" key="9">
    <source>
        <dbReference type="EMBL" id="SEP59769.1"/>
    </source>
</evidence>
<evidence type="ECO:0000259" key="7">
    <source>
        <dbReference type="Pfam" id="PF07980"/>
    </source>
</evidence>
<sequence>MFKQLYRGAALLAFAATFTACDSFGLEAITPIDAVPLELAITNAQGAAAARTGVYDGLQTADLAFDGFLSLPLYYSDDCDWTGTFPTRAQFDNYNVLPSNGTMASVWADYYAVINSANNLLAVLPTVEDASLDDATRNNYLAEARFGRAIAYFQLVQGWSDVPLILTPTVGVGEELNVPKSSASDVYDQIIEDATFAAANLNDLSLGMSPAAANALLARVALIQGRYPDANTFATAAIGADYDLTSEAYLEDELFYLEFSSTDGNSNAFFFGPAALNGRYSIAPSADLVAAYEDGDLRKDLSVATDDAGANYGIKYDNFAAGSGSQDDPLYLFRAAEMVLVLAETEARAGNFDEASDWINQVRSRAGLDDVTLTADNFLDLILQERYVELAMEGGHRLWDLRRTGKAVEVFGPAGYEACDNVWPLPQSNIDTNTALEQNACCNC</sequence>
<protein>
    <submittedName>
        <fullName evidence="9">RagB/SusD domain-containing protein</fullName>
    </submittedName>
</protein>
<dbReference type="Gene3D" id="1.25.40.390">
    <property type="match status" value="1"/>
</dbReference>
<keyword evidence="3 6" id="KW-0732">Signal</keyword>
<dbReference type="PROSITE" id="PS51257">
    <property type="entry name" value="PROKAR_LIPOPROTEIN"/>
    <property type="match status" value="1"/>
</dbReference>
<reference evidence="10" key="1">
    <citation type="submission" date="2016-10" db="EMBL/GenBank/DDBJ databases">
        <authorList>
            <person name="Varghese N."/>
            <person name="Submissions S."/>
        </authorList>
    </citation>
    <scope>NUCLEOTIDE SEQUENCE [LARGE SCALE GENOMIC DNA]</scope>
    <source>
        <strain evidence="10">DSM 24740</strain>
    </source>
</reference>
<evidence type="ECO:0000256" key="3">
    <source>
        <dbReference type="ARBA" id="ARBA00022729"/>
    </source>
</evidence>
<dbReference type="Pfam" id="PF07980">
    <property type="entry name" value="SusD_RagB"/>
    <property type="match status" value="1"/>
</dbReference>
<dbReference type="SUPFAM" id="SSF48452">
    <property type="entry name" value="TPR-like"/>
    <property type="match status" value="1"/>
</dbReference>
<dbReference type="Proteomes" id="UP000199021">
    <property type="component" value="Unassembled WGS sequence"/>
</dbReference>
<feature type="domain" description="RagB/SusD" evidence="7">
    <location>
        <begin position="322"/>
        <end position="414"/>
    </location>
</feature>
<dbReference type="InterPro" id="IPR011990">
    <property type="entry name" value="TPR-like_helical_dom_sf"/>
</dbReference>
<dbReference type="InterPro" id="IPR033985">
    <property type="entry name" value="SusD-like_N"/>
</dbReference>
<dbReference type="InterPro" id="IPR012944">
    <property type="entry name" value="SusD_RagB_dom"/>
</dbReference>
<dbReference type="GO" id="GO:0009279">
    <property type="term" value="C:cell outer membrane"/>
    <property type="evidence" value="ECO:0007669"/>
    <property type="project" value="UniProtKB-SubCell"/>
</dbReference>
<comment type="subcellular location">
    <subcellularLocation>
        <location evidence="1">Cell outer membrane</location>
    </subcellularLocation>
</comment>
<dbReference type="CDD" id="cd08977">
    <property type="entry name" value="SusD"/>
    <property type="match status" value="1"/>
</dbReference>
<gene>
    <name evidence="9" type="ORF">SAMN05444359_101189</name>
</gene>
<evidence type="ECO:0000256" key="4">
    <source>
        <dbReference type="ARBA" id="ARBA00023136"/>
    </source>
</evidence>
<accession>A0A1H8Z5N1</accession>
<dbReference type="STRING" id="478744.SAMN05444359_101189"/>
<dbReference type="OrthoDB" id="9792139at2"/>
<comment type="similarity">
    <text evidence="2">Belongs to the SusD family.</text>
</comment>
<name>A0A1H8Z5N1_9BACT</name>
<keyword evidence="4" id="KW-0472">Membrane</keyword>
<keyword evidence="5" id="KW-0998">Cell outer membrane</keyword>
<keyword evidence="10" id="KW-1185">Reference proteome</keyword>
<evidence type="ECO:0000313" key="10">
    <source>
        <dbReference type="Proteomes" id="UP000199021"/>
    </source>
</evidence>
<evidence type="ECO:0000256" key="6">
    <source>
        <dbReference type="SAM" id="SignalP"/>
    </source>
</evidence>
<feature type="chain" id="PRO_5011577016" evidence="6">
    <location>
        <begin position="21"/>
        <end position="444"/>
    </location>
</feature>
<organism evidence="9 10">
    <name type="scientific">Neolewinella agarilytica</name>
    <dbReference type="NCBI Taxonomy" id="478744"/>
    <lineage>
        <taxon>Bacteria</taxon>
        <taxon>Pseudomonadati</taxon>
        <taxon>Bacteroidota</taxon>
        <taxon>Saprospiria</taxon>
        <taxon>Saprospirales</taxon>
        <taxon>Lewinellaceae</taxon>
        <taxon>Neolewinella</taxon>
    </lineage>
</organism>
<proteinExistence type="inferred from homology"/>
<dbReference type="AlphaFoldDB" id="A0A1H8Z5N1"/>
<dbReference type="EMBL" id="FOFB01000001">
    <property type="protein sequence ID" value="SEP59769.1"/>
    <property type="molecule type" value="Genomic_DNA"/>
</dbReference>